<evidence type="ECO:0000313" key="5">
    <source>
        <dbReference type="WBParaSite" id="DME_0000125901-mRNA-1"/>
    </source>
</evidence>
<name>A0A0N4U3F5_DRAME</name>
<reference evidence="5" key="1">
    <citation type="submission" date="2017-02" db="UniProtKB">
        <authorList>
            <consortium name="WormBaseParasite"/>
        </authorList>
    </citation>
    <scope>IDENTIFICATION</scope>
</reference>
<evidence type="ECO:0000256" key="1">
    <source>
        <dbReference type="SAM" id="MobiDB-lite"/>
    </source>
</evidence>
<evidence type="ECO:0000313" key="4">
    <source>
        <dbReference type="Proteomes" id="UP000274756"/>
    </source>
</evidence>
<protein>
    <submittedName>
        <fullName evidence="5">Caprin-1_dimer domain-containing protein</fullName>
    </submittedName>
</protein>
<organism evidence="3 5">
    <name type="scientific">Dracunculus medinensis</name>
    <name type="common">Guinea worm</name>
    <dbReference type="NCBI Taxonomy" id="318479"/>
    <lineage>
        <taxon>Eukaryota</taxon>
        <taxon>Metazoa</taxon>
        <taxon>Ecdysozoa</taxon>
        <taxon>Nematoda</taxon>
        <taxon>Chromadorea</taxon>
        <taxon>Rhabditida</taxon>
        <taxon>Spirurina</taxon>
        <taxon>Dracunculoidea</taxon>
        <taxon>Dracunculidae</taxon>
        <taxon>Dracunculus</taxon>
    </lineage>
</organism>
<keyword evidence="4" id="KW-1185">Reference proteome</keyword>
<proteinExistence type="predicted"/>
<reference evidence="2 4" key="2">
    <citation type="submission" date="2018-11" db="EMBL/GenBank/DDBJ databases">
        <authorList>
            <consortium name="Pathogen Informatics"/>
        </authorList>
    </citation>
    <scope>NUCLEOTIDE SEQUENCE [LARGE SCALE GENOMIC DNA]</scope>
</reference>
<evidence type="ECO:0000313" key="3">
    <source>
        <dbReference type="Proteomes" id="UP000038040"/>
    </source>
</evidence>
<dbReference type="AlphaFoldDB" id="A0A0N4U3F5"/>
<dbReference type="STRING" id="318479.A0A0N4U3F5"/>
<accession>A0A0N4U3F5</accession>
<dbReference type="Proteomes" id="UP000038040">
    <property type="component" value="Unplaced"/>
</dbReference>
<gene>
    <name evidence="2" type="ORF">DME_LOCUS5619</name>
</gene>
<sequence length="347" mass="39868">MAKVGNNNNVNSSNSAMPDADDNLYQDPYFRLMEMTEKKLRNLEKRKLRLVQYEEDIKNGKTLTEAQREALLHISEVESQLEYFRDIGKIIPTMLHDYNRAKKLRHAENDRKLLADFIYSQNLTKVMQIAEIREAYVKFIDDAEKASETLAAIDECFQWLNPQLNPYASNAEWYKQSEDLSHRIVSIIIGTKDRLFGKKSGAKLKLLLDSVSTSDFIKCDLQMKASKNEKLSMESDEIPRNVLENDSKVVFVQGTGNSAHIDFDRIKGPEFGYESTTTQIIPISSPQIQLSVDAQQNGIHPIVSVDVQDKISQEQEVGFIAIFQSLFWVYVLKLRFIGRPYPLKVMF</sequence>
<dbReference type="Proteomes" id="UP000274756">
    <property type="component" value="Unassembled WGS sequence"/>
</dbReference>
<dbReference type="EMBL" id="UYYG01001153">
    <property type="protein sequence ID" value="VDN55646.1"/>
    <property type="molecule type" value="Genomic_DNA"/>
</dbReference>
<feature type="compositionally biased region" description="Low complexity" evidence="1">
    <location>
        <begin position="1"/>
        <end position="15"/>
    </location>
</feature>
<evidence type="ECO:0000313" key="2">
    <source>
        <dbReference type="EMBL" id="VDN55646.1"/>
    </source>
</evidence>
<dbReference type="WBParaSite" id="DME_0000125901-mRNA-1">
    <property type="protein sequence ID" value="DME_0000125901-mRNA-1"/>
    <property type="gene ID" value="DME_0000125901"/>
</dbReference>
<dbReference type="OrthoDB" id="10062814at2759"/>
<feature type="region of interest" description="Disordered" evidence="1">
    <location>
        <begin position="1"/>
        <end position="20"/>
    </location>
</feature>